<sequence length="278" mass="31828">MAKLRFLVATDFSAVAQNALRYALELAKFLRAEVSVLHVWHVPVAALSEGMAFDPMTIDELQETARQKMEQEVKRMCAEYPTVNTSFVVWRGFVVEAVKDFVLEQPHDLLIVGTRSGSALERWLGSVTTALIEEIQDMPVLAVPPDASFHGIFHIAFATDCRSVDINKAGMRLIKYIAERFDASIHIIHVKKAEKALEPEKEEVLLSLDRYFQKYRHDYHLEEAASPEDAIESYVLAHNIDWLVMIPHQQSVFKRLFDKSHTRRMLFKTRVPLLSIHA</sequence>
<dbReference type="PANTHER" id="PTHR46268:SF6">
    <property type="entry name" value="UNIVERSAL STRESS PROTEIN UP12"/>
    <property type="match status" value="1"/>
</dbReference>
<evidence type="ECO:0000313" key="4">
    <source>
        <dbReference type="Proteomes" id="UP000537126"/>
    </source>
</evidence>
<evidence type="ECO:0000313" key="3">
    <source>
        <dbReference type="EMBL" id="NIK73390.1"/>
    </source>
</evidence>
<keyword evidence="4" id="KW-1185">Reference proteome</keyword>
<dbReference type="Proteomes" id="UP000537126">
    <property type="component" value="Unassembled WGS sequence"/>
</dbReference>
<comment type="similarity">
    <text evidence="1">Belongs to the universal stress protein A family.</text>
</comment>
<gene>
    <name evidence="3" type="ORF">FHS56_000876</name>
</gene>
<protein>
    <submittedName>
        <fullName evidence="3">Nucleotide-binding universal stress UspA family protein</fullName>
    </submittedName>
</protein>
<evidence type="ECO:0000256" key="1">
    <source>
        <dbReference type="ARBA" id="ARBA00008791"/>
    </source>
</evidence>
<dbReference type="PANTHER" id="PTHR46268">
    <property type="entry name" value="STRESS RESPONSE PROTEIN NHAX"/>
    <property type="match status" value="1"/>
</dbReference>
<dbReference type="AlphaFoldDB" id="A0A846MPU3"/>
<comment type="caution">
    <text evidence="3">The sequence shown here is derived from an EMBL/GenBank/DDBJ whole genome shotgun (WGS) entry which is preliminary data.</text>
</comment>
<dbReference type="Pfam" id="PF00582">
    <property type="entry name" value="Usp"/>
    <property type="match status" value="1"/>
</dbReference>
<dbReference type="CDD" id="cd00293">
    <property type="entry name" value="USP-like"/>
    <property type="match status" value="1"/>
</dbReference>
<dbReference type="EMBL" id="JAASRN010000001">
    <property type="protein sequence ID" value="NIK73390.1"/>
    <property type="molecule type" value="Genomic_DNA"/>
</dbReference>
<dbReference type="SUPFAM" id="SSF52402">
    <property type="entry name" value="Adenine nucleotide alpha hydrolases-like"/>
    <property type="match status" value="2"/>
</dbReference>
<evidence type="ECO:0000259" key="2">
    <source>
        <dbReference type="Pfam" id="PF00582"/>
    </source>
</evidence>
<reference evidence="3 4" key="1">
    <citation type="submission" date="2020-03" db="EMBL/GenBank/DDBJ databases">
        <title>Genomic Encyclopedia of Type Strains, Phase IV (KMG-IV): sequencing the most valuable type-strain genomes for metagenomic binning, comparative biology and taxonomic classification.</title>
        <authorList>
            <person name="Goeker M."/>
        </authorList>
    </citation>
    <scope>NUCLEOTIDE SEQUENCE [LARGE SCALE GENOMIC DNA]</scope>
    <source>
        <strain evidence="3 4">DSM 5718</strain>
    </source>
</reference>
<proteinExistence type="inferred from homology"/>
<accession>A0A846MPU3</accession>
<dbReference type="RefSeq" id="WP_166918631.1">
    <property type="nucleotide sequence ID" value="NZ_JAASRN010000001.1"/>
</dbReference>
<dbReference type="InterPro" id="IPR006016">
    <property type="entry name" value="UspA"/>
</dbReference>
<organism evidence="3 4">
    <name type="scientific">Thermonema lapsum</name>
    <dbReference type="NCBI Taxonomy" id="28195"/>
    <lineage>
        <taxon>Bacteria</taxon>
        <taxon>Pseudomonadati</taxon>
        <taxon>Bacteroidota</taxon>
        <taxon>Cytophagia</taxon>
        <taxon>Cytophagales</taxon>
        <taxon>Thermonemataceae</taxon>
        <taxon>Thermonema</taxon>
    </lineage>
</organism>
<feature type="domain" description="UspA" evidence="2">
    <location>
        <begin position="5"/>
        <end position="143"/>
    </location>
</feature>
<dbReference type="Gene3D" id="3.40.50.12370">
    <property type="match status" value="1"/>
</dbReference>
<name>A0A846MPU3_9BACT</name>